<dbReference type="NCBIfam" id="TIGR03587">
    <property type="entry name" value="Pse_Me-ase"/>
    <property type="match status" value="1"/>
</dbReference>
<protein>
    <recommendedName>
        <fullName evidence="3">Pseudaminic acid biosynthesis-associated methylase</fullName>
    </recommendedName>
</protein>
<proteinExistence type="predicted"/>
<organism evidence="1 2">
    <name type="scientific">Agaribacter marinus</name>
    <dbReference type="NCBI Taxonomy" id="1431249"/>
    <lineage>
        <taxon>Bacteria</taxon>
        <taxon>Pseudomonadati</taxon>
        <taxon>Pseudomonadota</taxon>
        <taxon>Gammaproteobacteria</taxon>
        <taxon>Alteromonadales</taxon>
        <taxon>Alteromonadaceae</taxon>
        <taxon>Agaribacter</taxon>
    </lineage>
</organism>
<evidence type="ECO:0000313" key="1">
    <source>
        <dbReference type="EMBL" id="GLR72993.1"/>
    </source>
</evidence>
<dbReference type="Gene3D" id="3.40.50.150">
    <property type="entry name" value="Vaccinia Virus protein VP39"/>
    <property type="match status" value="1"/>
</dbReference>
<reference evidence="1" key="2">
    <citation type="submission" date="2023-01" db="EMBL/GenBank/DDBJ databases">
        <title>Draft genome sequence of Agaribacter marinus strain NBRC 110023.</title>
        <authorList>
            <person name="Sun Q."/>
            <person name="Mori K."/>
        </authorList>
    </citation>
    <scope>NUCLEOTIDE SEQUENCE</scope>
    <source>
        <strain evidence="1">NBRC 110023</strain>
    </source>
</reference>
<accession>A0AA37WKD4</accession>
<name>A0AA37WKD4_9ALTE</name>
<keyword evidence="2" id="KW-1185">Reference proteome</keyword>
<dbReference type="InterPro" id="IPR029063">
    <property type="entry name" value="SAM-dependent_MTases_sf"/>
</dbReference>
<gene>
    <name evidence="1" type="ORF">GCM10007852_39010</name>
</gene>
<evidence type="ECO:0008006" key="3">
    <source>
        <dbReference type="Google" id="ProtNLM"/>
    </source>
</evidence>
<dbReference type="SUPFAM" id="SSF53335">
    <property type="entry name" value="S-adenosyl-L-methionine-dependent methyltransferases"/>
    <property type="match status" value="1"/>
</dbReference>
<dbReference type="EMBL" id="BSOT01000019">
    <property type="protein sequence ID" value="GLR72993.1"/>
    <property type="molecule type" value="Genomic_DNA"/>
</dbReference>
<dbReference type="InterPro" id="IPR020027">
    <property type="entry name" value="Pseudamin_synth-assoc_MeTrfase"/>
</dbReference>
<evidence type="ECO:0000313" key="2">
    <source>
        <dbReference type="Proteomes" id="UP001156601"/>
    </source>
</evidence>
<dbReference type="AlphaFoldDB" id="A0AA37WKD4"/>
<reference evidence="1" key="1">
    <citation type="journal article" date="2014" name="Int. J. Syst. Evol. Microbiol.">
        <title>Complete genome sequence of Corynebacterium casei LMG S-19264T (=DSM 44701T), isolated from a smear-ripened cheese.</title>
        <authorList>
            <consortium name="US DOE Joint Genome Institute (JGI-PGF)"/>
            <person name="Walter F."/>
            <person name="Albersmeier A."/>
            <person name="Kalinowski J."/>
            <person name="Ruckert C."/>
        </authorList>
    </citation>
    <scope>NUCLEOTIDE SEQUENCE</scope>
    <source>
        <strain evidence="1">NBRC 110023</strain>
    </source>
</reference>
<sequence>MTLDMQLFRHSRAFYVYVALHLLQAGHLSEQVSFMQKFKTEQETFWAESFGKAYIERNSSEQLYLSKVATWAKMLKSATGVKSILELGCNIGLNLKAIHGLNPDIQLQGVEINKDAANKAANMGIADIHQDTILNTLDSPPVDLSFTAGVLIHINPEYLDQVYANLVNLSKRYVLVAEYYNPSPMSIDYRGHKERLFKRDFAGELIDNYNLKLVDYGFVYKRDKWAPMDDITWFLLEK</sequence>
<dbReference type="Proteomes" id="UP001156601">
    <property type="component" value="Unassembled WGS sequence"/>
</dbReference>
<comment type="caution">
    <text evidence="1">The sequence shown here is derived from an EMBL/GenBank/DDBJ whole genome shotgun (WGS) entry which is preliminary data.</text>
</comment>